<accession>A0A3L8PWT4</accession>
<keyword evidence="2 9" id="KW-0055">Arginine biosynthesis</keyword>
<dbReference type="SUPFAM" id="SSF53633">
    <property type="entry name" value="Carbamate kinase-like"/>
    <property type="match status" value="1"/>
</dbReference>
<keyword evidence="3 9" id="KW-0028">Amino-acid biosynthesis</keyword>
<dbReference type="PANTHER" id="PTHR23342">
    <property type="entry name" value="N-ACETYLGLUTAMATE SYNTHASE"/>
    <property type="match status" value="1"/>
</dbReference>
<dbReference type="GO" id="GO:0003991">
    <property type="term" value="F:acetylglutamate kinase activity"/>
    <property type="evidence" value="ECO:0007669"/>
    <property type="project" value="UniProtKB-UniRule"/>
</dbReference>
<dbReference type="PRINTS" id="PR00474">
    <property type="entry name" value="GLU5KINASE"/>
</dbReference>
<dbReference type="GO" id="GO:0042450">
    <property type="term" value="P:L-arginine biosynthetic process via ornithine"/>
    <property type="evidence" value="ECO:0007669"/>
    <property type="project" value="UniProtKB-UniRule"/>
</dbReference>
<evidence type="ECO:0000256" key="7">
    <source>
        <dbReference type="ARBA" id="ARBA00022840"/>
    </source>
</evidence>
<dbReference type="NCBIfam" id="TIGR00761">
    <property type="entry name" value="argB"/>
    <property type="match status" value="1"/>
</dbReference>
<dbReference type="InterPro" id="IPR036393">
    <property type="entry name" value="AceGlu_kinase-like_sf"/>
</dbReference>
<feature type="binding site" evidence="9">
    <location>
        <position position="63"/>
    </location>
    <ligand>
        <name>substrate</name>
    </ligand>
</feature>
<comment type="function">
    <text evidence="9">Catalyzes the ATP-dependent phosphorylation of N-acetyl-L-glutamate.</text>
</comment>
<keyword evidence="12" id="KW-1185">Reference proteome</keyword>
<organism evidence="11 12">
    <name type="scientific">Parashewanella curva</name>
    <dbReference type="NCBI Taxonomy" id="2338552"/>
    <lineage>
        <taxon>Bacteria</taxon>
        <taxon>Pseudomonadati</taxon>
        <taxon>Pseudomonadota</taxon>
        <taxon>Gammaproteobacteria</taxon>
        <taxon>Alteromonadales</taxon>
        <taxon>Shewanellaceae</taxon>
        <taxon>Parashewanella</taxon>
    </lineage>
</organism>
<dbReference type="InterPro" id="IPR037528">
    <property type="entry name" value="ArgB"/>
</dbReference>
<dbReference type="EMBL" id="QZEI01000068">
    <property type="protein sequence ID" value="RLV58502.1"/>
    <property type="molecule type" value="Genomic_DNA"/>
</dbReference>
<gene>
    <name evidence="9 11" type="primary">argB</name>
    <name evidence="11" type="ORF">D5018_16940</name>
</gene>
<dbReference type="RefSeq" id="WP_121840175.1">
    <property type="nucleotide sequence ID" value="NZ_ML014817.1"/>
</dbReference>
<reference evidence="11 12" key="1">
    <citation type="submission" date="2018-09" db="EMBL/GenBank/DDBJ databases">
        <title>Phylogeny of the Shewanellaceae, and recommendation for two new genera, Pseudoshewanella and Parashewanella.</title>
        <authorList>
            <person name="Wang G."/>
        </authorList>
    </citation>
    <scope>NUCLEOTIDE SEQUENCE [LARGE SCALE GENOMIC DNA]</scope>
    <source>
        <strain evidence="11 12">C51</strain>
    </source>
</reference>
<sequence>MTKPLVIKIGGSILEQESALSSLLLVLKSNSDKKIILVHGGGSTVDQMLMQAGFTTKKKNGLRVTPKAQTPIIIGALAGTVNKKVVATANQLGLTSLGLSLADAAMVTCSKHPENIGEVGVPTPNNYSVIELLLSQSILPVIASIGALDNGNLVNVNADDAAVAITQLVDGDLLLLTDVAGVKDAQGKILKSLAHAQAQTLIEQQIINGGMVAKVNAAFNAARQLRRSIAIASWQQPQQLSLLFVGQPIGTRIIPD</sequence>
<dbReference type="UniPathway" id="UPA00068">
    <property type="reaction ID" value="UER00107"/>
</dbReference>
<keyword evidence="7 9" id="KW-0067">ATP-binding</keyword>
<feature type="domain" description="Aspartate/glutamate/uridylate kinase" evidence="10">
    <location>
        <begin position="4"/>
        <end position="232"/>
    </location>
</feature>
<comment type="pathway">
    <text evidence="1 9">Amino-acid biosynthesis; L-arginine biosynthesis; N(2)-acetyl-L-ornithine from L-glutamate: step 2/4.</text>
</comment>
<protein>
    <recommendedName>
        <fullName evidence="9">Acetylglutamate kinase</fullName>
        <ecNumber evidence="9">2.7.2.8</ecNumber>
    </recommendedName>
    <alternativeName>
        <fullName evidence="9">N-acetyl-L-glutamate 5-phosphotransferase</fullName>
    </alternativeName>
    <alternativeName>
        <fullName evidence="9">NAG kinase</fullName>
        <shortName evidence="9">NAGK</shortName>
    </alternativeName>
</protein>
<keyword evidence="5 9" id="KW-0547">Nucleotide-binding</keyword>
<evidence type="ECO:0000256" key="8">
    <source>
        <dbReference type="ARBA" id="ARBA00048141"/>
    </source>
</evidence>
<name>A0A3L8PWT4_9GAMM</name>
<comment type="subcellular location">
    <subcellularLocation>
        <location evidence="9">Cytoplasm</location>
    </subcellularLocation>
</comment>
<dbReference type="InterPro" id="IPR001048">
    <property type="entry name" value="Asp/Glu/Uridylate_kinase"/>
</dbReference>
<evidence type="ECO:0000313" key="12">
    <source>
        <dbReference type="Proteomes" id="UP000281474"/>
    </source>
</evidence>
<dbReference type="GO" id="GO:0005737">
    <property type="term" value="C:cytoplasm"/>
    <property type="evidence" value="ECO:0007669"/>
    <property type="project" value="UniProtKB-SubCell"/>
</dbReference>
<dbReference type="Proteomes" id="UP000281474">
    <property type="component" value="Unassembled WGS sequence"/>
</dbReference>
<dbReference type="Gene3D" id="3.40.1160.10">
    <property type="entry name" value="Acetylglutamate kinase-like"/>
    <property type="match status" value="1"/>
</dbReference>
<evidence type="ECO:0000256" key="9">
    <source>
        <dbReference type="HAMAP-Rule" id="MF_00082"/>
    </source>
</evidence>
<evidence type="ECO:0000256" key="2">
    <source>
        <dbReference type="ARBA" id="ARBA00022571"/>
    </source>
</evidence>
<feature type="binding site" evidence="9">
    <location>
        <position position="155"/>
    </location>
    <ligand>
        <name>substrate</name>
    </ligand>
</feature>
<evidence type="ECO:0000256" key="4">
    <source>
        <dbReference type="ARBA" id="ARBA00022679"/>
    </source>
</evidence>
<evidence type="ECO:0000256" key="6">
    <source>
        <dbReference type="ARBA" id="ARBA00022777"/>
    </source>
</evidence>
<dbReference type="InterPro" id="IPR004662">
    <property type="entry name" value="AcgluKinase_fam"/>
</dbReference>
<keyword evidence="6 9" id="KW-0418">Kinase</keyword>
<dbReference type="OrthoDB" id="5915023at2"/>
<feature type="site" description="Transition state stabilizer" evidence="9">
    <location>
        <position position="214"/>
    </location>
</feature>
<evidence type="ECO:0000256" key="1">
    <source>
        <dbReference type="ARBA" id="ARBA00004828"/>
    </source>
</evidence>
<dbReference type="AlphaFoldDB" id="A0A3L8PWT4"/>
<keyword evidence="4 9" id="KW-0808">Transferase</keyword>
<feature type="site" description="Transition state stabilizer" evidence="9">
    <location>
        <position position="8"/>
    </location>
</feature>
<evidence type="ECO:0000313" key="11">
    <source>
        <dbReference type="EMBL" id="RLV58502.1"/>
    </source>
</evidence>
<dbReference type="PANTHER" id="PTHR23342:SF0">
    <property type="entry name" value="N-ACETYLGLUTAMATE SYNTHASE, MITOCHONDRIAL"/>
    <property type="match status" value="1"/>
</dbReference>
<keyword evidence="9" id="KW-0963">Cytoplasm</keyword>
<proteinExistence type="inferred from homology"/>
<evidence type="ECO:0000256" key="5">
    <source>
        <dbReference type="ARBA" id="ARBA00022741"/>
    </source>
</evidence>
<comment type="caution">
    <text evidence="11">The sequence shown here is derived from an EMBL/GenBank/DDBJ whole genome shotgun (WGS) entry which is preliminary data.</text>
</comment>
<dbReference type="GO" id="GO:0005524">
    <property type="term" value="F:ATP binding"/>
    <property type="evidence" value="ECO:0007669"/>
    <property type="project" value="UniProtKB-UniRule"/>
</dbReference>
<evidence type="ECO:0000256" key="3">
    <source>
        <dbReference type="ARBA" id="ARBA00022605"/>
    </source>
</evidence>
<dbReference type="HAMAP" id="MF_00082">
    <property type="entry name" value="ArgB"/>
    <property type="match status" value="1"/>
</dbReference>
<dbReference type="Pfam" id="PF00696">
    <property type="entry name" value="AA_kinase"/>
    <property type="match status" value="1"/>
</dbReference>
<dbReference type="EC" id="2.7.2.8" evidence="9"/>
<comment type="similarity">
    <text evidence="9">Belongs to the acetylglutamate kinase family. ArgB subfamily.</text>
</comment>
<comment type="catalytic activity">
    <reaction evidence="8 9">
        <text>N-acetyl-L-glutamate + ATP = N-acetyl-L-glutamyl 5-phosphate + ADP</text>
        <dbReference type="Rhea" id="RHEA:14629"/>
        <dbReference type="ChEBI" id="CHEBI:30616"/>
        <dbReference type="ChEBI" id="CHEBI:44337"/>
        <dbReference type="ChEBI" id="CHEBI:57936"/>
        <dbReference type="ChEBI" id="CHEBI:456216"/>
        <dbReference type="EC" id="2.7.2.8"/>
    </reaction>
</comment>
<evidence type="ECO:0000259" key="10">
    <source>
        <dbReference type="Pfam" id="PF00696"/>
    </source>
</evidence>
<feature type="binding site" evidence="9">
    <location>
        <begin position="41"/>
        <end position="42"/>
    </location>
    <ligand>
        <name>substrate</name>
    </ligand>
</feature>
<dbReference type="InterPro" id="IPR001057">
    <property type="entry name" value="Glu/AcGlu_kinase"/>
</dbReference>
<dbReference type="PIRSF" id="PIRSF000728">
    <property type="entry name" value="NAGK"/>
    <property type="match status" value="1"/>
</dbReference>